<protein>
    <recommendedName>
        <fullName evidence="3">Nucleotidyltransferase family protein</fullName>
    </recommendedName>
</protein>
<name>A0A1W9KTS4_9BURK</name>
<comment type="caution">
    <text evidence="1">The sequence shown here is derived from an EMBL/GenBank/DDBJ whole genome shotgun (WGS) entry which is preliminary data.</text>
</comment>
<dbReference type="InterPro" id="IPR039498">
    <property type="entry name" value="NTP_transf_5"/>
</dbReference>
<gene>
    <name evidence="1" type="ORF">BWK72_11150</name>
</gene>
<dbReference type="AlphaFoldDB" id="A0A1W9KTS4"/>
<dbReference type="Proteomes" id="UP000192505">
    <property type="component" value="Unassembled WGS sequence"/>
</dbReference>
<dbReference type="Pfam" id="PF14907">
    <property type="entry name" value="NTP_transf_5"/>
    <property type="match status" value="1"/>
</dbReference>
<evidence type="ECO:0000313" key="1">
    <source>
        <dbReference type="EMBL" id="OQW87854.1"/>
    </source>
</evidence>
<reference evidence="1 2" key="1">
    <citation type="submission" date="2017-01" db="EMBL/GenBank/DDBJ databases">
        <title>Novel large sulfur bacteria in the metagenomes of groundwater-fed chemosynthetic microbial mats in the Lake Huron basin.</title>
        <authorList>
            <person name="Sharrar A.M."/>
            <person name="Flood B.E."/>
            <person name="Bailey J.V."/>
            <person name="Jones D.S."/>
            <person name="Biddanda B."/>
            <person name="Ruberg S.A."/>
            <person name="Marcus D.N."/>
            <person name="Dick G.J."/>
        </authorList>
    </citation>
    <scope>NUCLEOTIDE SEQUENCE [LARGE SCALE GENOMIC DNA]</scope>
    <source>
        <strain evidence="1">A7</strain>
    </source>
</reference>
<sequence length="363" mass="42316">MTQDLLSRIWAHENSQPLFTLREWEVVLGQARQARLLGRLAQHHVDHGWMSHVPEQPKLYLEGALRLLDRQHYEVQWEVNCIERALERVSCPVVMLKGAAYFVAALPPRLGRLFSDVDIMVPQTFLPQVEGALFRAGWLSNEQDAYNQRYYRVWMHEIPPLKHVQRQTVIDVHHTITPPTSRFKVDGRMLLEKIQSVAGSELLFVLSPADMVLHSAVHLFQEGEFERGLRDLLDLKDLLQHFSRQSDFWLSLFDRADQLGLQIPLFHALFHIQRLFSYAAPEKFQKRIAHLAPPAPARVVMAWLLELALRPAHPSCNTRWTGLARWLLYVRSHALRMPMHLAIPHLIRKAWMQRFPNPKETQP</sequence>
<evidence type="ECO:0000313" key="2">
    <source>
        <dbReference type="Proteomes" id="UP000192505"/>
    </source>
</evidence>
<accession>A0A1W9KTS4</accession>
<evidence type="ECO:0008006" key="3">
    <source>
        <dbReference type="Google" id="ProtNLM"/>
    </source>
</evidence>
<dbReference type="EMBL" id="MTEI01000006">
    <property type="protein sequence ID" value="OQW87854.1"/>
    <property type="molecule type" value="Genomic_DNA"/>
</dbReference>
<organism evidence="1 2">
    <name type="scientific">Rhodoferax ferrireducens</name>
    <dbReference type="NCBI Taxonomy" id="192843"/>
    <lineage>
        <taxon>Bacteria</taxon>
        <taxon>Pseudomonadati</taxon>
        <taxon>Pseudomonadota</taxon>
        <taxon>Betaproteobacteria</taxon>
        <taxon>Burkholderiales</taxon>
        <taxon>Comamonadaceae</taxon>
        <taxon>Rhodoferax</taxon>
    </lineage>
</organism>
<proteinExistence type="predicted"/>